<feature type="compositionally biased region" description="Basic residues" evidence="5">
    <location>
        <begin position="232"/>
        <end position="241"/>
    </location>
</feature>
<keyword evidence="1 4" id="KW-0479">Metal-binding</keyword>
<evidence type="ECO:0000313" key="7">
    <source>
        <dbReference type="Ensembl" id="ENSLACP00000020072.2"/>
    </source>
</evidence>
<dbReference type="Ensembl" id="ENSLACT00000020210.2">
    <property type="protein sequence ID" value="ENSLACP00000020072.2"/>
    <property type="gene ID" value="ENSLACG00000017641.2"/>
</dbReference>
<gene>
    <name evidence="7" type="primary">SPATA2</name>
</gene>
<dbReference type="HOGENOM" id="CLU_039585_0_0_1"/>
<dbReference type="GO" id="GO:0010803">
    <property type="term" value="P:regulation of tumor necrosis factor-mediated signaling pathway"/>
    <property type="evidence" value="ECO:0007669"/>
    <property type="project" value="TreeGrafter"/>
</dbReference>
<reference evidence="7" key="3">
    <citation type="submission" date="2025-09" db="UniProtKB">
        <authorList>
            <consortium name="Ensembl"/>
        </authorList>
    </citation>
    <scope>IDENTIFICATION</scope>
</reference>
<dbReference type="RefSeq" id="XP_005992100.1">
    <property type="nucleotide sequence ID" value="XM_005992038.3"/>
</dbReference>
<sequence>MDVKHRDDLFRNYVQLYESKLDTSEEKQQIIDDLKSVASAYLNLSHIDPLCRFGIIRFYKVAENSLKILKSSSLSALLNAFQTLETISVNLFLCPWKKEFKKIKTYTGPFVYYVKSTLCEEDISYILSYMGYSQEQETVFELKGPVNTSQVKMVSFDLFLAKLECELQLEIFSQVKDKGCSELNVLTERKNSKEDMRGCIDVLKRHMEHMEEVSLSISRLPPHKSGSERAHKSYTKQKVSKPSKSVDLYENHWENKSKPPLVTSVSLRNKPLYVDTSEDIKDEIIRPTPSLLTISSSPHGGSEDFLSISPNDAVRTNITYSSYIPCLEELDLYTDPDSKSTQYPKRQEPTKTDVCGVKNDVYHKRMFTKETCYMCEISSGTCICPFCEMKMCNQCHADHVYECQQEYIKVLKQSSSAVKTPVLQNDSYSSGPTLREKAQYISQSQSQERSSALSTKTKASTSLRCGFCNKVGAANTCVNCSKVSCDMCKSSYCSDHCCRKNETHKFMPNSQLNFKSNRVSHQVYR</sequence>
<dbReference type="Pfam" id="PF21388">
    <property type="entry name" value="SPATA2_PUB-like"/>
    <property type="match status" value="1"/>
</dbReference>
<protein>
    <submittedName>
        <fullName evidence="7">Spermatosis associated 2</fullName>
    </submittedName>
</protein>
<evidence type="ECO:0000256" key="3">
    <source>
        <dbReference type="ARBA" id="ARBA00038142"/>
    </source>
</evidence>
<dbReference type="Bgee" id="ENSLACG00000017641">
    <property type="expression patterns" value="Expressed in post-anal tail muscle and 6 other cell types or tissues"/>
</dbReference>
<dbReference type="AlphaFoldDB" id="H3BDV1"/>
<dbReference type="PANTHER" id="PTHR15326">
    <property type="entry name" value="SPERMATOGENESIS-ASSOCIATED PROTEIN 2/TAMOZHENNIC"/>
    <property type="match status" value="1"/>
</dbReference>
<dbReference type="GeneID" id="102356653"/>
<dbReference type="InterPro" id="IPR036339">
    <property type="entry name" value="PUB-like_dom_sf"/>
</dbReference>
<comment type="similarity">
    <text evidence="3">Belongs to the SPATA2 family.</text>
</comment>
<dbReference type="STRING" id="7897.ENSLACP00000020072"/>
<keyword evidence="1 4" id="KW-0863">Zinc-finger</keyword>
<dbReference type="eggNOG" id="ENOG502QQYQ">
    <property type="taxonomic scope" value="Eukaryota"/>
</dbReference>
<dbReference type="FunCoup" id="H3BDV1">
    <property type="interactions" value="2021"/>
</dbReference>
<dbReference type="GO" id="GO:0008270">
    <property type="term" value="F:zinc ion binding"/>
    <property type="evidence" value="ECO:0007669"/>
    <property type="project" value="UniProtKB-KW"/>
</dbReference>
<accession>H3BDV1</accession>
<feature type="domain" description="B box-type" evidence="6">
    <location>
        <begin position="460"/>
        <end position="509"/>
    </location>
</feature>
<dbReference type="EMBL" id="AFYH01037634">
    <property type="status" value="NOT_ANNOTATED_CDS"/>
    <property type="molecule type" value="Genomic_DNA"/>
</dbReference>
<dbReference type="GeneTree" id="ENSGT00530000063956"/>
<feature type="region of interest" description="Disordered" evidence="5">
    <location>
        <begin position="214"/>
        <end position="252"/>
    </location>
</feature>
<dbReference type="Proteomes" id="UP000008672">
    <property type="component" value="Unassembled WGS sequence"/>
</dbReference>
<dbReference type="EMBL" id="AFYH01037632">
    <property type="status" value="NOT_ANNOTATED_CDS"/>
    <property type="molecule type" value="Genomic_DNA"/>
</dbReference>
<evidence type="ECO:0000256" key="4">
    <source>
        <dbReference type="PROSITE-ProRule" id="PRU00024"/>
    </source>
</evidence>
<dbReference type="KEGG" id="lcm:102356653"/>
<name>H3BDV1_LATCH</name>
<dbReference type="OMA" id="NKQRPIN"/>
<dbReference type="GO" id="GO:0060544">
    <property type="term" value="P:regulation of necroptotic process"/>
    <property type="evidence" value="ECO:0007669"/>
    <property type="project" value="TreeGrafter"/>
</dbReference>
<dbReference type="GO" id="GO:0070536">
    <property type="term" value="P:protein K63-linked deubiquitination"/>
    <property type="evidence" value="ECO:0007669"/>
    <property type="project" value="TreeGrafter"/>
</dbReference>
<evidence type="ECO:0000256" key="2">
    <source>
        <dbReference type="ARBA" id="ARBA00022833"/>
    </source>
</evidence>
<evidence type="ECO:0000259" key="6">
    <source>
        <dbReference type="PROSITE" id="PS50119"/>
    </source>
</evidence>
<evidence type="ECO:0000313" key="8">
    <source>
        <dbReference type="Proteomes" id="UP000008672"/>
    </source>
</evidence>
<reference evidence="8" key="1">
    <citation type="submission" date="2011-08" db="EMBL/GenBank/DDBJ databases">
        <title>The draft genome of Latimeria chalumnae.</title>
        <authorList>
            <person name="Di Palma F."/>
            <person name="Alfoldi J."/>
            <person name="Johnson J."/>
            <person name="Berlin A."/>
            <person name="Gnerre S."/>
            <person name="Jaffe D."/>
            <person name="MacCallum I."/>
            <person name="Young S."/>
            <person name="Walker B.J."/>
            <person name="Lander E."/>
            <person name="Lindblad-Toh K."/>
        </authorList>
    </citation>
    <scope>NUCLEOTIDE SEQUENCE [LARGE SCALE GENOMIC DNA]</scope>
    <source>
        <strain evidence="8">Wild caught</strain>
    </source>
</reference>
<evidence type="ECO:0000256" key="1">
    <source>
        <dbReference type="ARBA" id="ARBA00022771"/>
    </source>
</evidence>
<evidence type="ECO:0000256" key="5">
    <source>
        <dbReference type="SAM" id="MobiDB-lite"/>
    </source>
</evidence>
<reference evidence="7" key="2">
    <citation type="submission" date="2025-08" db="UniProtKB">
        <authorList>
            <consortium name="Ensembl"/>
        </authorList>
    </citation>
    <scope>IDENTIFICATION</scope>
</reference>
<dbReference type="Gene3D" id="1.20.58.2190">
    <property type="match status" value="1"/>
</dbReference>
<dbReference type="PROSITE" id="PS50119">
    <property type="entry name" value="ZF_BBOX"/>
    <property type="match status" value="1"/>
</dbReference>
<dbReference type="EMBL" id="AFYH01037633">
    <property type="status" value="NOT_ANNOTATED_CDS"/>
    <property type="molecule type" value="Genomic_DNA"/>
</dbReference>
<dbReference type="CTD" id="9825"/>
<organism evidence="7 8">
    <name type="scientific">Latimeria chalumnae</name>
    <name type="common">Coelacanth</name>
    <dbReference type="NCBI Taxonomy" id="7897"/>
    <lineage>
        <taxon>Eukaryota</taxon>
        <taxon>Metazoa</taxon>
        <taxon>Chordata</taxon>
        <taxon>Craniata</taxon>
        <taxon>Vertebrata</taxon>
        <taxon>Euteleostomi</taxon>
        <taxon>Coelacanthiformes</taxon>
        <taxon>Coelacanthidae</taxon>
        <taxon>Latimeria</taxon>
    </lineage>
</organism>
<dbReference type="PANTHER" id="PTHR15326:SF8">
    <property type="entry name" value="SPERMATOGENESIS-ASSOCIATED PROTEIN 2"/>
    <property type="match status" value="1"/>
</dbReference>
<dbReference type="GO" id="GO:0005737">
    <property type="term" value="C:cytoplasm"/>
    <property type="evidence" value="ECO:0007669"/>
    <property type="project" value="TreeGrafter"/>
</dbReference>
<dbReference type="InterPro" id="IPR000315">
    <property type="entry name" value="Znf_B-box"/>
</dbReference>
<proteinExistence type="inferred from homology"/>
<dbReference type="InParanoid" id="H3BDV1"/>
<dbReference type="InterPro" id="IPR048839">
    <property type="entry name" value="SPATA2_PUB-like"/>
</dbReference>
<dbReference type="SUPFAM" id="SSF143503">
    <property type="entry name" value="PUG domain-like"/>
    <property type="match status" value="1"/>
</dbReference>
<dbReference type="GO" id="GO:1990108">
    <property type="term" value="P:protein linear deubiquitination"/>
    <property type="evidence" value="ECO:0007669"/>
    <property type="project" value="TreeGrafter"/>
</dbReference>
<dbReference type="OrthoDB" id="9989817at2759"/>
<keyword evidence="8" id="KW-1185">Reference proteome</keyword>
<keyword evidence="2" id="KW-0862">Zinc</keyword>